<dbReference type="PANTHER" id="PTHR43479">
    <property type="entry name" value="ACREF/ENVCD OPERON REPRESSOR-RELATED"/>
    <property type="match status" value="1"/>
</dbReference>
<dbReference type="PROSITE" id="PS50977">
    <property type="entry name" value="HTH_TETR_2"/>
    <property type="match status" value="1"/>
</dbReference>
<evidence type="ECO:0000313" key="6">
    <source>
        <dbReference type="EMBL" id="KEK16442.1"/>
    </source>
</evidence>
<dbReference type="InterPro" id="IPR001647">
    <property type="entry name" value="HTH_TetR"/>
</dbReference>
<dbReference type="GO" id="GO:0003677">
    <property type="term" value="F:DNA binding"/>
    <property type="evidence" value="ECO:0007669"/>
    <property type="project" value="UniProtKB-UniRule"/>
</dbReference>
<evidence type="ECO:0000259" key="3">
    <source>
        <dbReference type="PROSITE" id="PS50977"/>
    </source>
</evidence>
<name>A0A073JR76_LIMRT</name>
<feature type="DNA-binding region" description="H-T-H motif" evidence="2">
    <location>
        <begin position="30"/>
        <end position="49"/>
    </location>
</feature>
<organism evidence="6 7">
    <name type="scientific">Limosilactobacillus reuteri</name>
    <name type="common">Lactobacillus reuteri</name>
    <dbReference type="NCBI Taxonomy" id="1598"/>
    <lineage>
        <taxon>Bacteria</taxon>
        <taxon>Bacillati</taxon>
        <taxon>Bacillota</taxon>
        <taxon>Bacilli</taxon>
        <taxon>Lactobacillales</taxon>
        <taxon>Lactobacillaceae</taxon>
        <taxon>Limosilactobacillus</taxon>
    </lineage>
</organism>
<dbReference type="SUPFAM" id="SSF46689">
    <property type="entry name" value="Homeodomain-like"/>
    <property type="match status" value="1"/>
</dbReference>
<dbReference type="AlphaFoldDB" id="A0A073JR76"/>
<keyword evidence="1 2" id="KW-0238">DNA-binding</keyword>
<evidence type="ECO:0000256" key="2">
    <source>
        <dbReference type="PROSITE-ProRule" id="PRU00335"/>
    </source>
</evidence>
<evidence type="ECO:0000313" key="5">
    <source>
        <dbReference type="EMBL" id="AJO68339.1"/>
    </source>
</evidence>
<dbReference type="EMBL" id="KJ659887">
    <property type="protein sequence ID" value="AJO68330.1"/>
    <property type="molecule type" value="Genomic_DNA"/>
</dbReference>
<reference evidence="6 7" key="2">
    <citation type="submission" date="2014-06" db="EMBL/GenBank/DDBJ databases">
        <title>Genetic determinant of reutericyclin biosynthesis of Lactobacillus reuteri.</title>
        <authorList>
            <person name="Lin X."/>
            <person name="Duar R."/>
            <person name="Walter J."/>
            <person name="Gaenzle M."/>
        </authorList>
    </citation>
    <scope>NUCLEOTIDE SEQUENCE [LARGE SCALE GENOMIC DNA]</scope>
    <source>
        <strain evidence="6 7">LTH2584</strain>
    </source>
</reference>
<evidence type="ECO:0000256" key="1">
    <source>
        <dbReference type="ARBA" id="ARBA00023125"/>
    </source>
</evidence>
<accession>A0A073JR76</accession>
<gene>
    <name evidence="4" type="primary">rtcR1</name>
    <name evidence="6" type="ORF">LR3_05960</name>
</gene>
<protein>
    <submittedName>
        <fullName evidence="4">RtcR1</fullName>
    </submittedName>
</protein>
<dbReference type="Gene3D" id="1.10.357.10">
    <property type="entry name" value="Tetracycline Repressor, domain 2"/>
    <property type="match status" value="1"/>
</dbReference>
<evidence type="ECO:0000313" key="7">
    <source>
        <dbReference type="Proteomes" id="UP000027731"/>
    </source>
</evidence>
<reference evidence="4" key="3">
    <citation type="journal article" date="2015" name="Appl. Environ. Microbiol.">
        <title>Genetic Determinants of Reutericyclin Biosynthesis in Lactobacillus reuteri.</title>
        <authorList>
            <person name="Lin X.B."/>
            <person name="Lohans C.T."/>
            <person name="Duar R."/>
            <person name="Zheng J."/>
            <person name="Vederas J.C."/>
            <person name="Walter J."/>
            <person name="Ganzle M."/>
        </authorList>
    </citation>
    <scope>NUCLEOTIDE SEQUENCE</scope>
    <source>
        <strain evidence="5">LTH5448</strain>
        <strain evidence="4">TMW1.656</strain>
    </source>
</reference>
<sequence>MTNRMSIQNKEKILQSFFQLLNTSSFENITVVELTNTAGISRKTFYRCFKSKDQLLNNYLEEIMYKWIKHVNNNYPSSNDELIDLLFEFWLKYSYELKILINANLASRILDEFNEIFPKYFIELHNNTKNSNLTKKDRQSLQYLAYLRLGGIWNIFANWLTQPNKIDFNILLYLVKQEYNL</sequence>
<dbReference type="PANTHER" id="PTHR43479:SF11">
    <property type="entry name" value="ACREF_ENVCD OPERON REPRESSOR-RELATED"/>
    <property type="match status" value="1"/>
</dbReference>
<dbReference type="InterPro" id="IPR050624">
    <property type="entry name" value="HTH-type_Tx_Regulator"/>
</dbReference>
<feature type="domain" description="HTH tetR-type" evidence="3">
    <location>
        <begin position="7"/>
        <end position="67"/>
    </location>
</feature>
<evidence type="ECO:0000313" key="4">
    <source>
        <dbReference type="EMBL" id="AJO68330.1"/>
    </source>
</evidence>
<dbReference type="RefSeq" id="WP_035152887.1">
    <property type="nucleotide sequence ID" value="NZ_JOOG01000036.1"/>
</dbReference>
<dbReference type="Proteomes" id="UP000027731">
    <property type="component" value="Unassembled WGS sequence"/>
</dbReference>
<dbReference type="InterPro" id="IPR009057">
    <property type="entry name" value="Homeodomain-like_sf"/>
</dbReference>
<dbReference type="EMBL" id="JOSX01000007">
    <property type="protein sequence ID" value="KEK16442.1"/>
    <property type="molecule type" value="Genomic_DNA"/>
</dbReference>
<reference evidence="4" key="1">
    <citation type="submission" date="2014-04" db="EMBL/GenBank/DDBJ databases">
        <authorList>
            <person name="Gaenzle M."/>
            <person name="Walter J."/>
            <person name="Duar R."/>
            <person name="Lohans C."/>
            <person name="Vederas J."/>
        </authorList>
    </citation>
    <scope>NUCLEOTIDE SEQUENCE</scope>
    <source>
        <strain evidence="5">LTH5448</strain>
        <strain evidence="4">TMW1.656</strain>
    </source>
</reference>
<dbReference type="Pfam" id="PF00440">
    <property type="entry name" value="TetR_N"/>
    <property type="match status" value="1"/>
</dbReference>
<proteinExistence type="predicted"/>
<dbReference type="PATRIC" id="fig|1598.90.peg.293"/>
<dbReference type="EMBL" id="KJ659888">
    <property type="protein sequence ID" value="AJO68339.1"/>
    <property type="molecule type" value="Genomic_DNA"/>
</dbReference>